<feature type="transmembrane region" description="Helical" evidence="7">
    <location>
        <begin position="353"/>
        <end position="376"/>
    </location>
</feature>
<sequence length="415" mass="41412">MTRSGEDAPRSRWRFGPGLLVTAAFIGPGTVATASRAGGEFGFALLWGVVFAVVATVVLQEMAARLGLVARLGLAEAIGDSLRSPWARRAALTLVVGAVVPGNTAYQTGNLIGSGVGVSLLTGLPADRVAAALGLGIAVLLACGATGRLVKHALIALVLAMSAALVATAVASRPDPSEVVRGLLWPTLPSGSLMTVLALIGTTVVPYNLFLHATAVQDRWPAVGRVADDLRSARLDTAVSITLGGVVTMAIVVTAAAAAGASGGTPSAPHELAEQLRPLLGPAGQTLFAAGLAAAGLTSAITAPLAAGYAAAGALVRSGDAIQSARVARGTAAAVAGVGAAMAYFLGKSPSQTIVAAQAANGLLLPLVAVFLLWVMNRRALLGDYCNGWRLNLAGAIVVLVAIGLGVKSLLGLVA</sequence>
<feature type="transmembrane region" description="Helical" evidence="7">
    <location>
        <begin position="237"/>
        <end position="259"/>
    </location>
</feature>
<dbReference type="GO" id="GO:0015293">
    <property type="term" value="F:symporter activity"/>
    <property type="evidence" value="ECO:0007669"/>
    <property type="project" value="UniProtKB-KW"/>
</dbReference>
<feature type="transmembrane region" description="Helical" evidence="7">
    <location>
        <begin position="327"/>
        <end position="347"/>
    </location>
</feature>
<evidence type="ECO:0000256" key="5">
    <source>
        <dbReference type="ARBA" id="ARBA00022989"/>
    </source>
</evidence>
<feature type="transmembrane region" description="Helical" evidence="7">
    <location>
        <begin position="154"/>
        <end position="172"/>
    </location>
</feature>
<reference evidence="8 9" key="1">
    <citation type="submission" date="2019-02" db="EMBL/GenBank/DDBJ databases">
        <title>Deep-cultivation of Planctomycetes and their phenomic and genomic characterization uncovers novel biology.</title>
        <authorList>
            <person name="Wiegand S."/>
            <person name="Jogler M."/>
            <person name="Boedeker C."/>
            <person name="Pinto D."/>
            <person name="Vollmers J."/>
            <person name="Rivas-Marin E."/>
            <person name="Kohn T."/>
            <person name="Peeters S.H."/>
            <person name="Heuer A."/>
            <person name="Rast P."/>
            <person name="Oberbeckmann S."/>
            <person name="Bunk B."/>
            <person name="Jeske O."/>
            <person name="Meyerdierks A."/>
            <person name="Storesund J.E."/>
            <person name="Kallscheuer N."/>
            <person name="Luecker S."/>
            <person name="Lage O.M."/>
            <person name="Pohl T."/>
            <person name="Merkel B.J."/>
            <person name="Hornburger P."/>
            <person name="Mueller R.-W."/>
            <person name="Bruemmer F."/>
            <person name="Labrenz M."/>
            <person name="Spormann A.M."/>
            <person name="Op den Camp H."/>
            <person name="Overmann J."/>
            <person name="Amann R."/>
            <person name="Jetten M.S.M."/>
            <person name="Mascher T."/>
            <person name="Medema M.H."/>
            <person name="Devos D.P."/>
            <person name="Kaster A.-K."/>
            <person name="Ovreas L."/>
            <person name="Rohde M."/>
            <person name="Galperin M.Y."/>
            <person name="Jogler C."/>
        </authorList>
    </citation>
    <scope>NUCLEOTIDE SEQUENCE [LARGE SCALE GENOMIC DNA]</scope>
    <source>
        <strain evidence="8 9">Pla175</strain>
    </source>
</reference>
<dbReference type="OrthoDB" id="141480at2"/>
<dbReference type="Proteomes" id="UP000317429">
    <property type="component" value="Chromosome"/>
</dbReference>
<dbReference type="NCBIfam" id="NF037982">
    <property type="entry name" value="Nramp_1"/>
    <property type="match status" value="1"/>
</dbReference>
<accession>A0A518DFN5</accession>
<organism evidence="8 9">
    <name type="scientific">Pirellulimonas nuda</name>
    <dbReference type="NCBI Taxonomy" id="2528009"/>
    <lineage>
        <taxon>Bacteria</taxon>
        <taxon>Pseudomonadati</taxon>
        <taxon>Planctomycetota</taxon>
        <taxon>Planctomycetia</taxon>
        <taxon>Pirellulales</taxon>
        <taxon>Lacipirellulaceae</taxon>
        <taxon>Pirellulimonas</taxon>
    </lineage>
</organism>
<keyword evidence="5 7" id="KW-1133">Transmembrane helix</keyword>
<dbReference type="KEGG" id="pnd:Pla175_36920"/>
<feature type="transmembrane region" description="Helical" evidence="7">
    <location>
        <begin position="287"/>
        <end position="315"/>
    </location>
</feature>
<evidence type="ECO:0000256" key="3">
    <source>
        <dbReference type="ARBA" id="ARBA00022692"/>
    </source>
</evidence>
<dbReference type="GO" id="GO:0005886">
    <property type="term" value="C:plasma membrane"/>
    <property type="evidence" value="ECO:0007669"/>
    <property type="project" value="TreeGrafter"/>
</dbReference>
<protein>
    <submittedName>
        <fullName evidence="8">Divalent metal cation transporter MntH</fullName>
    </submittedName>
</protein>
<keyword evidence="9" id="KW-1185">Reference proteome</keyword>
<evidence type="ECO:0000256" key="2">
    <source>
        <dbReference type="ARBA" id="ARBA00022448"/>
    </source>
</evidence>
<gene>
    <name evidence="8" type="primary">mntH_2</name>
    <name evidence="8" type="ORF">Pla175_36920</name>
</gene>
<keyword evidence="2" id="KW-0813">Transport</keyword>
<dbReference type="GO" id="GO:0005384">
    <property type="term" value="F:manganese ion transmembrane transporter activity"/>
    <property type="evidence" value="ECO:0007669"/>
    <property type="project" value="TreeGrafter"/>
</dbReference>
<dbReference type="GO" id="GO:0034755">
    <property type="term" value="P:iron ion transmembrane transport"/>
    <property type="evidence" value="ECO:0007669"/>
    <property type="project" value="TreeGrafter"/>
</dbReference>
<evidence type="ECO:0000256" key="6">
    <source>
        <dbReference type="ARBA" id="ARBA00023136"/>
    </source>
</evidence>
<dbReference type="AlphaFoldDB" id="A0A518DFN5"/>
<dbReference type="InterPro" id="IPR001046">
    <property type="entry name" value="NRAMP_fam"/>
</dbReference>
<feature type="transmembrane region" description="Helical" evidence="7">
    <location>
        <begin position="388"/>
        <end position="407"/>
    </location>
</feature>
<feature type="transmembrane region" description="Helical" evidence="7">
    <location>
        <begin position="192"/>
        <end position="216"/>
    </location>
</feature>
<dbReference type="Pfam" id="PF01566">
    <property type="entry name" value="Nramp"/>
    <property type="match status" value="1"/>
</dbReference>
<dbReference type="PANTHER" id="PTHR11706:SF33">
    <property type="entry name" value="NATURAL RESISTANCE-ASSOCIATED MACROPHAGE PROTEIN 2"/>
    <property type="match status" value="1"/>
</dbReference>
<dbReference type="RefSeq" id="WP_145288472.1">
    <property type="nucleotide sequence ID" value="NZ_CP036291.1"/>
</dbReference>
<feature type="transmembrane region" description="Helical" evidence="7">
    <location>
        <begin position="44"/>
        <end position="69"/>
    </location>
</feature>
<name>A0A518DFN5_9BACT</name>
<dbReference type="GO" id="GO:0015086">
    <property type="term" value="F:cadmium ion transmembrane transporter activity"/>
    <property type="evidence" value="ECO:0007669"/>
    <property type="project" value="TreeGrafter"/>
</dbReference>
<dbReference type="EMBL" id="CP036291">
    <property type="protein sequence ID" value="QDU90289.1"/>
    <property type="molecule type" value="Genomic_DNA"/>
</dbReference>
<proteinExistence type="predicted"/>
<keyword evidence="3 7" id="KW-0812">Transmembrane</keyword>
<feature type="transmembrane region" description="Helical" evidence="7">
    <location>
        <begin position="90"/>
        <end position="109"/>
    </location>
</feature>
<evidence type="ECO:0000256" key="1">
    <source>
        <dbReference type="ARBA" id="ARBA00004141"/>
    </source>
</evidence>
<evidence type="ECO:0000313" key="9">
    <source>
        <dbReference type="Proteomes" id="UP000317429"/>
    </source>
</evidence>
<evidence type="ECO:0000256" key="7">
    <source>
        <dbReference type="SAM" id="Phobius"/>
    </source>
</evidence>
<feature type="transmembrane region" description="Helical" evidence="7">
    <location>
        <begin position="129"/>
        <end position="147"/>
    </location>
</feature>
<evidence type="ECO:0000256" key="4">
    <source>
        <dbReference type="ARBA" id="ARBA00022847"/>
    </source>
</evidence>
<comment type="subcellular location">
    <subcellularLocation>
        <location evidence="1">Membrane</location>
        <topology evidence="1">Multi-pass membrane protein</topology>
    </subcellularLocation>
</comment>
<keyword evidence="4" id="KW-0769">Symport</keyword>
<dbReference type="PANTHER" id="PTHR11706">
    <property type="entry name" value="SOLUTE CARRIER PROTEIN FAMILY 11 MEMBER"/>
    <property type="match status" value="1"/>
</dbReference>
<dbReference type="PRINTS" id="PR00447">
    <property type="entry name" value="NATRESASSCMP"/>
</dbReference>
<evidence type="ECO:0000313" key="8">
    <source>
        <dbReference type="EMBL" id="QDU90289.1"/>
    </source>
</evidence>
<keyword evidence="6 7" id="KW-0472">Membrane</keyword>